<evidence type="ECO:0000313" key="1">
    <source>
        <dbReference type="EMBL" id="GFN88560.1"/>
    </source>
</evidence>
<proteinExistence type="predicted"/>
<sequence length="84" mass="9633">MTETGILWKIWRMFCVGRFGWNMAVEENFTLYGDVGDILAAYWSAILPLDVYGHCVTSSCPNPEILAKRGRKPNIILLRTEDMH</sequence>
<dbReference type="Proteomes" id="UP000735302">
    <property type="component" value="Unassembled WGS sequence"/>
</dbReference>
<name>A0AAV3YYD1_9GAST</name>
<keyword evidence="2" id="KW-1185">Reference proteome</keyword>
<gene>
    <name evidence="1" type="ORF">PoB_001506600</name>
</gene>
<protein>
    <submittedName>
        <fullName evidence="1">Uncharacterized protein</fullName>
    </submittedName>
</protein>
<organism evidence="1 2">
    <name type="scientific">Plakobranchus ocellatus</name>
    <dbReference type="NCBI Taxonomy" id="259542"/>
    <lineage>
        <taxon>Eukaryota</taxon>
        <taxon>Metazoa</taxon>
        <taxon>Spiralia</taxon>
        <taxon>Lophotrochozoa</taxon>
        <taxon>Mollusca</taxon>
        <taxon>Gastropoda</taxon>
        <taxon>Heterobranchia</taxon>
        <taxon>Euthyneura</taxon>
        <taxon>Panpulmonata</taxon>
        <taxon>Sacoglossa</taxon>
        <taxon>Placobranchoidea</taxon>
        <taxon>Plakobranchidae</taxon>
        <taxon>Plakobranchus</taxon>
    </lineage>
</organism>
<dbReference type="EMBL" id="BLXT01001860">
    <property type="protein sequence ID" value="GFN88560.1"/>
    <property type="molecule type" value="Genomic_DNA"/>
</dbReference>
<accession>A0AAV3YYD1</accession>
<dbReference type="AlphaFoldDB" id="A0AAV3YYD1"/>
<reference evidence="1 2" key="1">
    <citation type="journal article" date="2021" name="Elife">
        <title>Chloroplast acquisition without the gene transfer in kleptoplastic sea slugs, Plakobranchus ocellatus.</title>
        <authorList>
            <person name="Maeda T."/>
            <person name="Takahashi S."/>
            <person name="Yoshida T."/>
            <person name="Shimamura S."/>
            <person name="Takaki Y."/>
            <person name="Nagai Y."/>
            <person name="Toyoda A."/>
            <person name="Suzuki Y."/>
            <person name="Arimoto A."/>
            <person name="Ishii H."/>
            <person name="Satoh N."/>
            <person name="Nishiyama T."/>
            <person name="Hasebe M."/>
            <person name="Maruyama T."/>
            <person name="Minagawa J."/>
            <person name="Obokata J."/>
            <person name="Shigenobu S."/>
        </authorList>
    </citation>
    <scope>NUCLEOTIDE SEQUENCE [LARGE SCALE GENOMIC DNA]</scope>
</reference>
<evidence type="ECO:0000313" key="2">
    <source>
        <dbReference type="Proteomes" id="UP000735302"/>
    </source>
</evidence>
<comment type="caution">
    <text evidence="1">The sequence shown here is derived from an EMBL/GenBank/DDBJ whole genome shotgun (WGS) entry which is preliminary data.</text>
</comment>